<organism evidence="1 2">
    <name type="scientific">[Eubacterium] siraeum 70/3</name>
    <dbReference type="NCBI Taxonomy" id="657319"/>
    <lineage>
        <taxon>Bacteria</taxon>
        <taxon>Bacillati</taxon>
        <taxon>Bacillota</taxon>
        <taxon>Clostridia</taxon>
        <taxon>Eubacteriales</taxon>
        <taxon>Oscillospiraceae</taxon>
        <taxon>Oscillospiraceae incertae sedis</taxon>
    </lineage>
</organism>
<sequence length="134" mass="15520">MDETKKKFALWAYPTTLEKVERLYRLDNCRSKSEFIEKAVLFYAGYVCAEDCREYFPEAIVSTIQGSLDSFENRMASLLFKYAVELAMTMHVSAANFRVDEDTLSRLRGKCVNEVKRLNGKISFDDAVRYQKGK</sequence>
<dbReference type="Proteomes" id="UP000008803">
    <property type="component" value="Chromosome"/>
</dbReference>
<proteinExistence type="predicted"/>
<dbReference type="PATRIC" id="fig|657319.3.peg.1294"/>
<protein>
    <recommendedName>
        <fullName evidence="3">Ribbon-helix-helix protein, copG family</fullName>
    </recommendedName>
</protein>
<evidence type="ECO:0008006" key="3">
    <source>
        <dbReference type="Google" id="ProtNLM"/>
    </source>
</evidence>
<reference evidence="1 2" key="1">
    <citation type="submission" date="2010-03" db="EMBL/GenBank/DDBJ databases">
        <title>The genome sequence of Eubacterium siraeum 70/3.</title>
        <authorList>
            <consortium name="metaHIT consortium -- http://www.metahit.eu/"/>
            <person name="Pajon A."/>
            <person name="Turner K."/>
            <person name="Parkhill J."/>
            <person name="Duncan S."/>
            <person name="Flint H."/>
        </authorList>
    </citation>
    <scope>NUCLEOTIDE SEQUENCE [LARGE SCALE GENOMIC DNA]</scope>
    <source>
        <strain evidence="1 2">70/3</strain>
    </source>
</reference>
<gene>
    <name evidence="1" type="ORF">EUS_10020</name>
</gene>
<dbReference type="AlphaFoldDB" id="D4JSZ3"/>
<dbReference type="EMBL" id="FP929044">
    <property type="protein sequence ID" value="CBK96212.1"/>
    <property type="molecule type" value="Genomic_DNA"/>
</dbReference>
<accession>D4JSZ3</accession>
<dbReference type="HOGENOM" id="CLU_119981_0_0_9"/>
<dbReference type="BioCyc" id="ESIR657319:G136K-849-MONOMER"/>
<dbReference type="KEGG" id="esu:EUS_10020"/>
<name>D4JSZ3_9FIRM</name>
<evidence type="ECO:0000313" key="2">
    <source>
        <dbReference type="Proteomes" id="UP000008803"/>
    </source>
</evidence>
<evidence type="ECO:0000313" key="1">
    <source>
        <dbReference type="EMBL" id="CBK96212.1"/>
    </source>
</evidence>
<reference evidence="1 2" key="2">
    <citation type="submission" date="2010-03" db="EMBL/GenBank/DDBJ databases">
        <authorList>
            <person name="Pajon A."/>
        </authorList>
    </citation>
    <scope>NUCLEOTIDE SEQUENCE [LARGE SCALE GENOMIC DNA]</scope>
    <source>
        <strain evidence="1 2">70/3</strain>
    </source>
</reference>